<feature type="signal peptide" evidence="1">
    <location>
        <begin position="1"/>
        <end position="24"/>
    </location>
</feature>
<gene>
    <name evidence="4" type="ORF">PG991_013410</name>
</gene>
<dbReference type="Gene3D" id="1.20.120.1020">
    <property type="entry name" value="Prion-inhibition and propagation, HeLo domain"/>
    <property type="match status" value="1"/>
</dbReference>
<evidence type="ECO:0000259" key="3">
    <source>
        <dbReference type="Pfam" id="PF14479"/>
    </source>
</evidence>
<name>A0ABR1R6A0_9PEZI</name>
<organism evidence="4 5">
    <name type="scientific">Apiospora marii</name>
    <dbReference type="NCBI Taxonomy" id="335849"/>
    <lineage>
        <taxon>Eukaryota</taxon>
        <taxon>Fungi</taxon>
        <taxon>Dikarya</taxon>
        <taxon>Ascomycota</taxon>
        <taxon>Pezizomycotina</taxon>
        <taxon>Sordariomycetes</taxon>
        <taxon>Xylariomycetidae</taxon>
        <taxon>Amphisphaeriales</taxon>
        <taxon>Apiosporaceae</taxon>
        <taxon>Apiospora</taxon>
    </lineage>
</organism>
<evidence type="ECO:0000256" key="1">
    <source>
        <dbReference type="SAM" id="SignalP"/>
    </source>
</evidence>
<dbReference type="Proteomes" id="UP001396898">
    <property type="component" value="Unassembled WGS sequence"/>
</dbReference>
<proteinExistence type="predicted"/>
<dbReference type="InterPro" id="IPR021084">
    <property type="entry name" value="Het-s_prion_dom"/>
</dbReference>
<reference evidence="4 5" key="1">
    <citation type="submission" date="2023-01" db="EMBL/GenBank/DDBJ databases">
        <title>Analysis of 21 Apiospora genomes using comparative genomics revels a genus with tremendous synthesis potential of carbohydrate active enzymes and secondary metabolites.</title>
        <authorList>
            <person name="Sorensen T."/>
        </authorList>
    </citation>
    <scope>NUCLEOTIDE SEQUENCE [LARGE SCALE GENOMIC DNA]</scope>
    <source>
        <strain evidence="4 5">CBS 20057</strain>
    </source>
</reference>
<feature type="domain" description="Prion-inhibition and propagation HeLo" evidence="3">
    <location>
        <begin position="6"/>
        <end position="199"/>
    </location>
</feature>
<dbReference type="Pfam" id="PF11558">
    <property type="entry name" value="HET-s_218-289"/>
    <property type="match status" value="1"/>
</dbReference>
<dbReference type="Pfam" id="PF14479">
    <property type="entry name" value="HeLo"/>
    <property type="match status" value="1"/>
</dbReference>
<comment type="caution">
    <text evidence="4">The sequence shown here is derived from an EMBL/GenBank/DDBJ whole genome shotgun (WGS) entry which is preliminary data.</text>
</comment>
<evidence type="ECO:0000313" key="5">
    <source>
        <dbReference type="Proteomes" id="UP001396898"/>
    </source>
</evidence>
<dbReference type="EMBL" id="JAQQWI010000018">
    <property type="protein sequence ID" value="KAK8001188.1"/>
    <property type="molecule type" value="Genomic_DNA"/>
</dbReference>
<protein>
    <recommendedName>
        <fullName evidence="6">Prion-inhibition and propagation HeLo domain-containing protein</fullName>
    </recommendedName>
</protein>
<sequence>MAEVFGTVAGALSVAALFADCVDCFEYVQLGRHFGQDFERCRLKVDIAQTRLSRWGEAVAIHEDPRFATTKPAHAPTRQVQSILEEIDLLFQSVQKKSQRYELGAKPDDLVLWQDKDMRPVGRQLHQQLGKTVLQRQKRTSLAKKEAWALYDGKQFDKMIEQITGFVDDLEAIWPVEAPRRQLVQVEIEEVDDEPALEVIQDAATSVDSILAEAAERKAAVIAAKNHAGQVGTQDQARVRIGNEFAFAKNFTGLAGFADQSSNTADTVDARGVSRVHIGTSYGGRGIFDD</sequence>
<evidence type="ECO:0000259" key="2">
    <source>
        <dbReference type="Pfam" id="PF11558"/>
    </source>
</evidence>
<dbReference type="InterPro" id="IPR038305">
    <property type="entry name" value="HeLo_sf"/>
</dbReference>
<accession>A0ABR1R6A0</accession>
<dbReference type="PANTHER" id="PTHR37542:SF3">
    <property type="entry name" value="PRION-INHIBITION AND PROPAGATION HELO DOMAIN-CONTAINING PROTEIN"/>
    <property type="match status" value="1"/>
</dbReference>
<dbReference type="PANTHER" id="PTHR37542">
    <property type="entry name" value="HELO DOMAIN-CONTAINING PROTEIN-RELATED"/>
    <property type="match status" value="1"/>
</dbReference>
<evidence type="ECO:0000313" key="4">
    <source>
        <dbReference type="EMBL" id="KAK8001188.1"/>
    </source>
</evidence>
<feature type="domain" description="Het-s prion-forming" evidence="2">
    <location>
        <begin position="218"/>
        <end position="283"/>
    </location>
</feature>
<dbReference type="InterPro" id="IPR029498">
    <property type="entry name" value="HeLo_dom"/>
</dbReference>
<evidence type="ECO:0008006" key="6">
    <source>
        <dbReference type="Google" id="ProtNLM"/>
    </source>
</evidence>
<keyword evidence="1" id="KW-0732">Signal</keyword>
<keyword evidence="5" id="KW-1185">Reference proteome</keyword>
<feature type="chain" id="PRO_5046460648" description="Prion-inhibition and propagation HeLo domain-containing protein" evidence="1">
    <location>
        <begin position="25"/>
        <end position="290"/>
    </location>
</feature>